<protein>
    <submittedName>
        <fullName evidence="1">DUF4961 domain-containing protein</fullName>
    </submittedName>
</protein>
<dbReference type="RefSeq" id="WP_321565485.1">
    <property type="nucleotide sequence ID" value="NZ_CP139558.1"/>
</dbReference>
<dbReference type="Proteomes" id="UP001324380">
    <property type="component" value="Chromosome"/>
</dbReference>
<gene>
    <name evidence="1" type="ORF">SNE25_12755</name>
</gene>
<organism evidence="1 2">
    <name type="scientific">Mucilaginibacter sabulilitoris</name>
    <dbReference type="NCBI Taxonomy" id="1173583"/>
    <lineage>
        <taxon>Bacteria</taxon>
        <taxon>Pseudomonadati</taxon>
        <taxon>Bacteroidota</taxon>
        <taxon>Sphingobacteriia</taxon>
        <taxon>Sphingobacteriales</taxon>
        <taxon>Sphingobacteriaceae</taxon>
        <taxon>Mucilaginibacter</taxon>
    </lineage>
</organism>
<accession>A0ABZ0TTF7</accession>
<name>A0ABZ0TTF7_9SPHI</name>
<keyword evidence="2" id="KW-1185">Reference proteome</keyword>
<dbReference type="EMBL" id="CP139558">
    <property type="protein sequence ID" value="WPU96390.1"/>
    <property type="molecule type" value="Genomic_DNA"/>
</dbReference>
<evidence type="ECO:0000313" key="1">
    <source>
        <dbReference type="EMBL" id="WPU96390.1"/>
    </source>
</evidence>
<reference evidence="1 2" key="1">
    <citation type="submission" date="2023-11" db="EMBL/GenBank/DDBJ databases">
        <title>Analysis of the Genomes of Mucilaginibacter gossypii cycad 4 and M. sabulilitoris SNA2: microbes with the potential for plant growth promotion.</title>
        <authorList>
            <person name="Hirsch A.M."/>
            <person name="Humm E."/>
            <person name="Rubbi M."/>
            <person name="Del Vecchio G."/>
            <person name="Ha S.M."/>
            <person name="Pellegrini M."/>
            <person name="Gunsalus R.P."/>
        </authorList>
    </citation>
    <scope>NUCLEOTIDE SEQUENCE [LARGE SCALE GENOMIC DNA]</scope>
    <source>
        <strain evidence="1 2">SNA2</strain>
    </source>
</reference>
<evidence type="ECO:0000313" key="2">
    <source>
        <dbReference type="Proteomes" id="UP001324380"/>
    </source>
</evidence>
<dbReference type="InterPro" id="IPR032522">
    <property type="entry name" value="DUF4961"/>
</dbReference>
<proteinExistence type="predicted"/>
<dbReference type="Pfam" id="PF16328">
    <property type="entry name" value="DUF4961"/>
    <property type="match status" value="1"/>
</dbReference>
<sequence length="346" mass="37348">MRTRLHIKGKYLWSSGALVLLALVFTFCHTKITSVTQPATAVVGDVINIDVAVDISTNYFDSDVKNGNVMVAVLMPKGWKGKDNMTATYTSSKGNGKMVFTPAGAIAANTSGLTWAAALKSKFQTAGNLIDDVEWVIMQTDVPLKWQNGDKIIGHCNIKLKVAADDNPTLVKMAYLVANSLDGLKDDPSVADGAPYGPNAVYYNEFIGDCFSVTGGTGDLVDFCNPQLTIIDPPKSLDNDFITLTYNNTVITTALNGQPAVYLCATAVTSDGKTISVCEQTDKTKLSQTSSTSGLYQLTFWPRKFFGVTDAQTIVSMTYYITNQAGNIKVGYGNTADPFTYKFKCT</sequence>